<dbReference type="Gene3D" id="3.50.4.10">
    <property type="entry name" value="Hepatocyte Growth Factor"/>
    <property type="match status" value="1"/>
</dbReference>
<dbReference type="InterPro" id="IPR003609">
    <property type="entry name" value="Pan_app"/>
</dbReference>
<feature type="domain" description="Apple" evidence="2">
    <location>
        <begin position="317"/>
        <end position="402"/>
    </location>
</feature>
<feature type="region of interest" description="Disordered" evidence="1">
    <location>
        <begin position="1"/>
        <end position="65"/>
    </location>
</feature>
<evidence type="ECO:0000313" key="4">
    <source>
        <dbReference type="Proteomes" id="UP000053660"/>
    </source>
</evidence>
<dbReference type="PROSITE" id="PS50948">
    <property type="entry name" value="PAN"/>
    <property type="match status" value="1"/>
</dbReference>
<dbReference type="AlphaFoldDB" id="A0A0B1TSF3"/>
<gene>
    <name evidence="3" type="ORF">OESDEN_01676</name>
</gene>
<evidence type="ECO:0000256" key="1">
    <source>
        <dbReference type="SAM" id="MobiDB-lite"/>
    </source>
</evidence>
<name>A0A0B1TSF3_OESDE</name>
<feature type="compositionally biased region" description="Basic and acidic residues" evidence="1">
    <location>
        <begin position="1"/>
        <end position="15"/>
    </location>
</feature>
<accession>A0A0B1TSF3</accession>
<proteinExistence type="predicted"/>
<feature type="compositionally biased region" description="Polar residues" evidence="1">
    <location>
        <begin position="207"/>
        <end position="225"/>
    </location>
</feature>
<dbReference type="SMART" id="SM00473">
    <property type="entry name" value="PAN_AP"/>
    <property type="match status" value="2"/>
</dbReference>
<protein>
    <submittedName>
        <fullName evidence="3">PAN domain protein</fullName>
    </submittedName>
</protein>
<dbReference type="Pfam" id="PF00024">
    <property type="entry name" value="PAN_1"/>
    <property type="match status" value="1"/>
</dbReference>
<organism evidence="3 4">
    <name type="scientific">Oesophagostomum dentatum</name>
    <name type="common">Nodular worm</name>
    <dbReference type="NCBI Taxonomy" id="61180"/>
    <lineage>
        <taxon>Eukaryota</taxon>
        <taxon>Metazoa</taxon>
        <taxon>Ecdysozoa</taxon>
        <taxon>Nematoda</taxon>
        <taxon>Chromadorea</taxon>
        <taxon>Rhabditida</taxon>
        <taxon>Rhabditina</taxon>
        <taxon>Rhabditomorpha</taxon>
        <taxon>Strongyloidea</taxon>
        <taxon>Strongylidae</taxon>
        <taxon>Oesophagostomum</taxon>
    </lineage>
</organism>
<evidence type="ECO:0000313" key="3">
    <source>
        <dbReference type="EMBL" id="KHJ98345.1"/>
    </source>
</evidence>
<evidence type="ECO:0000259" key="2">
    <source>
        <dbReference type="PROSITE" id="PS50948"/>
    </source>
</evidence>
<keyword evidence="4" id="KW-1185">Reference proteome</keyword>
<feature type="compositionally biased region" description="Basic and acidic residues" evidence="1">
    <location>
        <begin position="37"/>
        <end position="51"/>
    </location>
</feature>
<sequence>MTFEKEDLHKNEVMRDLNTAEAADKRWQSSMEQLSKNTDDFVFKGEQKKSTSADFTSPDYTVSPFEDRENMNLSKKLQQKIEQLKQKHPSRYTQYLEEKPRSSFPIIREEAETVTPKVLPPPSTTKPKSQRAVYLLGEEYKMNHRIVAMIYYWASGSLKDEEVLRHFGTAPFLKSAEVTLTSSPSFLDKARYFLSSVNNKSDPRESGISSDQQVDNSATVSSPNKGCSSGFLPLWLSFANSVGSKLIDSSYVEDFKSCKNTCADETCTSLTYFNDGQCMTNVEDGGVHLRRPTQKQHSARTDLKFCYPENINSYRGCTTFDGFRDYTLTVEPREVFDGLPPGYEGLKLCIELCVLSTQYKCRSAVYLTLEGTCSLNDRDSTTSPTRFERSDVVGQLYFENGCNTHANHAQFGMVIWTC</sequence>
<dbReference type="OrthoDB" id="5867217at2759"/>
<dbReference type="Proteomes" id="UP000053660">
    <property type="component" value="Unassembled WGS sequence"/>
</dbReference>
<feature type="region of interest" description="Disordered" evidence="1">
    <location>
        <begin position="199"/>
        <end position="225"/>
    </location>
</feature>
<reference evidence="3 4" key="1">
    <citation type="submission" date="2014-03" db="EMBL/GenBank/DDBJ databases">
        <title>Draft genome of the hookworm Oesophagostomum dentatum.</title>
        <authorList>
            <person name="Mitreva M."/>
        </authorList>
    </citation>
    <scope>NUCLEOTIDE SEQUENCE [LARGE SCALE GENOMIC DNA]</scope>
    <source>
        <strain evidence="3 4">OD-Hann</strain>
    </source>
</reference>
<dbReference type="SUPFAM" id="SSF57414">
    <property type="entry name" value="Hairpin loop containing domain-like"/>
    <property type="match status" value="1"/>
</dbReference>
<dbReference type="EMBL" id="KN549324">
    <property type="protein sequence ID" value="KHJ98345.1"/>
    <property type="molecule type" value="Genomic_DNA"/>
</dbReference>